<protein>
    <submittedName>
        <fullName evidence="1">Uncharacterized protein</fullName>
    </submittedName>
</protein>
<keyword evidence="2" id="KW-1185">Reference proteome</keyword>
<sequence length="69" mass="8028">MLGLFVWPKYDDLKVRWGAPTMILIGAGRDENDKEGLAWYINKHMARENEVARPVLIKSLKDHFGLQFQ</sequence>
<evidence type="ECO:0000313" key="1">
    <source>
        <dbReference type="EMBL" id="CAJ0803702.1"/>
    </source>
</evidence>
<dbReference type="EMBL" id="CATZBU010000012">
    <property type="protein sequence ID" value="CAJ0803702.1"/>
    <property type="molecule type" value="Genomic_DNA"/>
</dbReference>
<proteinExistence type="predicted"/>
<accession>A0ABN9JAD6</accession>
<dbReference type="RefSeq" id="WP_316667786.1">
    <property type="nucleotide sequence ID" value="NZ_CATZBU010000012.1"/>
</dbReference>
<reference evidence="1 2" key="1">
    <citation type="submission" date="2023-07" db="EMBL/GenBank/DDBJ databases">
        <authorList>
            <person name="Peeters C."/>
        </authorList>
    </citation>
    <scope>NUCLEOTIDE SEQUENCE [LARGE SCALE GENOMIC DNA]</scope>
    <source>
        <strain evidence="1 2">LMG 19083</strain>
    </source>
</reference>
<evidence type="ECO:0000313" key="2">
    <source>
        <dbReference type="Proteomes" id="UP001189813"/>
    </source>
</evidence>
<organism evidence="1 2">
    <name type="scientific">Ralstonia psammae</name>
    <dbReference type="NCBI Taxonomy" id="3058598"/>
    <lineage>
        <taxon>Bacteria</taxon>
        <taxon>Pseudomonadati</taxon>
        <taxon>Pseudomonadota</taxon>
        <taxon>Betaproteobacteria</taxon>
        <taxon>Burkholderiales</taxon>
        <taxon>Burkholderiaceae</taxon>
        <taxon>Ralstonia</taxon>
    </lineage>
</organism>
<dbReference type="Proteomes" id="UP001189813">
    <property type="component" value="Unassembled WGS sequence"/>
</dbReference>
<name>A0ABN9JAD6_9RALS</name>
<comment type="caution">
    <text evidence="1">The sequence shown here is derived from an EMBL/GenBank/DDBJ whole genome shotgun (WGS) entry which is preliminary data.</text>
</comment>
<gene>
    <name evidence="1" type="ORF">LMG19083_03930</name>
</gene>